<geneLocation type="plasmid" evidence="1 2">
    <name>pSRIMR7</name>
</geneLocation>
<proteinExistence type="predicted"/>
<organism evidence="1 2">
    <name type="scientific">Streptomyces rimosus subsp. rimosus</name>
    <dbReference type="NCBI Taxonomy" id="132474"/>
    <lineage>
        <taxon>Bacteria</taxon>
        <taxon>Bacillati</taxon>
        <taxon>Actinomycetota</taxon>
        <taxon>Actinomycetes</taxon>
        <taxon>Kitasatosporales</taxon>
        <taxon>Streptomycetaceae</taxon>
        <taxon>Streptomyces</taxon>
    </lineage>
</organism>
<protein>
    <submittedName>
        <fullName evidence="1">Uncharacterized protein</fullName>
    </submittedName>
</protein>
<evidence type="ECO:0000313" key="2">
    <source>
        <dbReference type="Proteomes" id="UP000829494"/>
    </source>
</evidence>
<accession>A0ABY3ZJY9</accession>
<dbReference type="Proteomes" id="UP000829494">
    <property type="component" value="Plasmid pSRIMR7"/>
</dbReference>
<reference evidence="1 2" key="1">
    <citation type="submission" date="2022-03" db="EMBL/GenBank/DDBJ databases">
        <title>Complete genome of Streptomyces rimosus ssp. rimosus R7 (=ATCC 10970).</title>
        <authorList>
            <person name="Beganovic S."/>
            <person name="Ruckert C."/>
            <person name="Busche T."/>
            <person name="Kalinowski J."/>
            <person name="Wittmann C."/>
        </authorList>
    </citation>
    <scope>NUCLEOTIDE SEQUENCE [LARGE SCALE GENOMIC DNA]</scope>
    <source>
        <strain evidence="1 2">R7</strain>
        <plasmid evidence="1 2">pSRIMR7</plasmid>
    </source>
</reference>
<name>A0ABY3ZJY9_STRRM</name>
<keyword evidence="1" id="KW-0614">Plasmid</keyword>
<evidence type="ECO:0000313" key="1">
    <source>
        <dbReference type="EMBL" id="UNZ08724.1"/>
    </source>
</evidence>
<keyword evidence="2" id="KW-1185">Reference proteome</keyword>
<dbReference type="EMBL" id="CP094299">
    <property type="protein sequence ID" value="UNZ08724.1"/>
    <property type="molecule type" value="Genomic_DNA"/>
</dbReference>
<gene>
    <name evidence="1" type="ORF">SRIMR7_41895</name>
</gene>
<sequence length="131" mass="14649">MLSALRAAPFRTAGPGRSRWPLNQAKRREMDVPLPYFEVDVPIRSTRQPGLRGVHVFTGPADSRSAAVRIAHEVYDAARAAQQAGGEIPRGRPDGWTARGYRPGWEPDWKAATAGRWNAPYSWRRVSDLEL</sequence>